<dbReference type="SMART" id="SM00248">
    <property type="entry name" value="ANK"/>
    <property type="match status" value="6"/>
</dbReference>
<dbReference type="PRINTS" id="PR01415">
    <property type="entry name" value="ANKYRIN"/>
</dbReference>
<sequence>MYGVPCRALFRSALRSIGQQGSETPVGMLSCHATGYSPSGFLAGLYLTSTTSPARGLPDGGAVTVGDHGSNPVEGVFFKSSRSEDIDLRWIVPAPTNLCLQVFLDHRTRDEVLMLVAAKTNGATPLVMACRNGHYDVAEYLIERCNADIEQPGSVVFDGETIEGAPPLWCAAAAGHLPVVRLLVRHGACVNSTTRTNSTPLRAACFDGHFEIVKFLVDHGGDIEVANRHGHTCLMIACYKGHYRIAKFLLSLDANVNRKSVKGNTALHDCAESGSLEILKLLILHGAKMDVDSYGMTPLLAASVTGHTHIVEYLIKLHDLVSHSERVNALELLGATYVDKKRDNDWGPRPLEESHG</sequence>
<evidence type="ECO:0000313" key="4">
    <source>
        <dbReference type="EMBL" id="CAD7258405.1"/>
    </source>
</evidence>
<dbReference type="PANTHER" id="PTHR24171">
    <property type="entry name" value="ANKYRIN REPEAT DOMAIN-CONTAINING PROTEIN 39-RELATED"/>
    <property type="match status" value="1"/>
</dbReference>
<dbReference type="PROSITE" id="PS50297">
    <property type="entry name" value="ANK_REP_REGION"/>
    <property type="match status" value="5"/>
</dbReference>
<evidence type="ECO:0000256" key="1">
    <source>
        <dbReference type="ARBA" id="ARBA00022737"/>
    </source>
</evidence>
<dbReference type="EMBL" id="OC000815">
    <property type="protein sequence ID" value="CAD7258405.1"/>
    <property type="molecule type" value="Genomic_DNA"/>
</dbReference>
<dbReference type="Pfam" id="PF12796">
    <property type="entry name" value="Ank_2"/>
    <property type="match status" value="1"/>
</dbReference>
<gene>
    <name evidence="4" type="ORF">TSIB3V08_LOCUS2641</name>
</gene>
<evidence type="ECO:0000256" key="3">
    <source>
        <dbReference type="PROSITE-ProRule" id="PRU00023"/>
    </source>
</evidence>
<protein>
    <submittedName>
        <fullName evidence="4">Uncharacterized protein</fullName>
    </submittedName>
</protein>
<proteinExistence type="predicted"/>
<dbReference type="SUPFAM" id="SSF48403">
    <property type="entry name" value="Ankyrin repeat"/>
    <property type="match status" value="1"/>
</dbReference>
<dbReference type="InterPro" id="IPR036770">
    <property type="entry name" value="Ankyrin_rpt-contain_sf"/>
</dbReference>
<dbReference type="AlphaFoldDB" id="A0A7R9FXT0"/>
<keyword evidence="2 3" id="KW-0040">ANK repeat</keyword>
<dbReference type="Pfam" id="PF13637">
    <property type="entry name" value="Ank_4"/>
    <property type="match status" value="1"/>
</dbReference>
<feature type="repeat" description="ANK" evidence="3">
    <location>
        <begin position="121"/>
        <end position="144"/>
    </location>
</feature>
<dbReference type="Pfam" id="PF13606">
    <property type="entry name" value="Ank_3"/>
    <property type="match status" value="1"/>
</dbReference>
<feature type="repeat" description="ANK" evidence="3">
    <location>
        <begin position="262"/>
        <end position="294"/>
    </location>
</feature>
<reference evidence="4" key="1">
    <citation type="submission" date="2020-11" db="EMBL/GenBank/DDBJ databases">
        <authorList>
            <person name="Tran Van P."/>
        </authorList>
    </citation>
    <scope>NUCLEOTIDE SEQUENCE</scope>
</reference>
<name>A0A7R9FXT0_TIMSH</name>
<keyword evidence="1" id="KW-0677">Repeat</keyword>
<feature type="repeat" description="ANK" evidence="3">
    <location>
        <begin position="229"/>
        <end position="261"/>
    </location>
</feature>
<dbReference type="PROSITE" id="PS50088">
    <property type="entry name" value="ANK_REPEAT"/>
    <property type="match status" value="5"/>
</dbReference>
<dbReference type="InterPro" id="IPR002110">
    <property type="entry name" value="Ankyrin_rpt"/>
</dbReference>
<accession>A0A7R9FXT0</accession>
<dbReference type="Gene3D" id="1.25.40.20">
    <property type="entry name" value="Ankyrin repeat-containing domain"/>
    <property type="match status" value="2"/>
</dbReference>
<feature type="repeat" description="ANK" evidence="3">
    <location>
        <begin position="196"/>
        <end position="228"/>
    </location>
</feature>
<organism evidence="4">
    <name type="scientific">Timema shepardi</name>
    <name type="common">Walking stick</name>
    <dbReference type="NCBI Taxonomy" id="629360"/>
    <lineage>
        <taxon>Eukaryota</taxon>
        <taxon>Metazoa</taxon>
        <taxon>Ecdysozoa</taxon>
        <taxon>Arthropoda</taxon>
        <taxon>Hexapoda</taxon>
        <taxon>Insecta</taxon>
        <taxon>Pterygota</taxon>
        <taxon>Neoptera</taxon>
        <taxon>Polyneoptera</taxon>
        <taxon>Phasmatodea</taxon>
        <taxon>Timematodea</taxon>
        <taxon>Timematoidea</taxon>
        <taxon>Timematidae</taxon>
        <taxon>Timema</taxon>
    </lineage>
</organism>
<dbReference type="PANTHER" id="PTHR24171:SF9">
    <property type="entry name" value="ANKYRIN REPEAT DOMAIN-CONTAINING PROTEIN 39"/>
    <property type="match status" value="1"/>
</dbReference>
<evidence type="ECO:0000256" key="2">
    <source>
        <dbReference type="ARBA" id="ARBA00023043"/>
    </source>
</evidence>
<feature type="repeat" description="ANK" evidence="3">
    <location>
        <begin position="163"/>
        <end position="195"/>
    </location>
</feature>